<keyword evidence="3" id="KW-0375">Hydrogen ion transport</keyword>
<dbReference type="NCBIfam" id="TIGR01145">
    <property type="entry name" value="ATP_synt_delta"/>
    <property type="match status" value="1"/>
</dbReference>
<name>A0A3B0ZLH4_9ZZZZ</name>
<dbReference type="Pfam" id="PF00213">
    <property type="entry name" value="OSCP"/>
    <property type="match status" value="1"/>
</dbReference>
<dbReference type="HAMAP" id="MF_01416">
    <property type="entry name" value="ATP_synth_delta_bact"/>
    <property type="match status" value="1"/>
</dbReference>
<keyword evidence="5" id="KW-0472">Membrane</keyword>
<dbReference type="Gene3D" id="1.10.520.20">
    <property type="entry name" value="N-terminal domain of the delta subunit of the F1F0-ATP synthase"/>
    <property type="match status" value="1"/>
</dbReference>
<dbReference type="EC" id="3.6.3.14" evidence="7"/>
<protein>
    <submittedName>
        <fullName evidence="7">ATP synthase delta chain</fullName>
        <ecNumber evidence="7">3.6.3.14</ecNumber>
    </submittedName>
</protein>
<evidence type="ECO:0000256" key="5">
    <source>
        <dbReference type="ARBA" id="ARBA00023136"/>
    </source>
</evidence>
<organism evidence="7">
    <name type="scientific">hydrothermal vent metagenome</name>
    <dbReference type="NCBI Taxonomy" id="652676"/>
    <lineage>
        <taxon>unclassified sequences</taxon>
        <taxon>metagenomes</taxon>
        <taxon>ecological metagenomes</taxon>
    </lineage>
</organism>
<proteinExistence type="inferred from homology"/>
<dbReference type="PROSITE" id="PS00389">
    <property type="entry name" value="ATPASE_DELTA"/>
    <property type="match status" value="1"/>
</dbReference>
<dbReference type="InterPro" id="IPR026015">
    <property type="entry name" value="ATP_synth_OSCP/delta_N_sf"/>
</dbReference>
<dbReference type="AlphaFoldDB" id="A0A3B0ZLH4"/>
<sequence length="178" mass="18977">MAEKITIARPYAKAVFELATDEAKLGEWSETLQLLSAISANAEFSVLANNPSVADDNIVELMVSTAGDKLVAGSEGLVKLLVNNKRISVLPEIAEMFDELRAEAEKTIEAEITSAFEVGEAEQKKIKAALKNRLGREVTLTCKIDESLLGGAIVRAGDLVIDGSVTGQLKGLTSAMSR</sequence>
<comment type="subcellular location">
    <subcellularLocation>
        <location evidence="1">Membrane</location>
    </subcellularLocation>
</comment>
<keyword evidence="2" id="KW-0813">Transport</keyword>
<dbReference type="PANTHER" id="PTHR11910">
    <property type="entry name" value="ATP SYNTHASE DELTA CHAIN"/>
    <property type="match status" value="1"/>
</dbReference>
<dbReference type="SUPFAM" id="SSF47928">
    <property type="entry name" value="N-terminal domain of the delta subunit of the F1F0-ATP synthase"/>
    <property type="match status" value="1"/>
</dbReference>
<gene>
    <name evidence="7" type="ORF">MNBD_GAMMA18-1845</name>
</gene>
<evidence type="ECO:0000256" key="3">
    <source>
        <dbReference type="ARBA" id="ARBA00022781"/>
    </source>
</evidence>
<dbReference type="GO" id="GO:0016020">
    <property type="term" value="C:membrane"/>
    <property type="evidence" value="ECO:0007669"/>
    <property type="project" value="UniProtKB-SubCell"/>
</dbReference>
<evidence type="ECO:0000256" key="1">
    <source>
        <dbReference type="ARBA" id="ARBA00004370"/>
    </source>
</evidence>
<keyword evidence="6" id="KW-0066">ATP synthesis</keyword>
<dbReference type="EMBL" id="UOFP01000169">
    <property type="protein sequence ID" value="VAW87069.1"/>
    <property type="molecule type" value="Genomic_DNA"/>
</dbReference>
<evidence type="ECO:0000256" key="6">
    <source>
        <dbReference type="ARBA" id="ARBA00023310"/>
    </source>
</evidence>
<evidence type="ECO:0000256" key="2">
    <source>
        <dbReference type="ARBA" id="ARBA00022448"/>
    </source>
</evidence>
<keyword evidence="7" id="KW-0378">Hydrolase</keyword>
<dbReference type="InterPro" id="IPR000711">
    <property type="entry name" value="ATPase_OSCP/dsu"/>
</dbReference>
<dbReference type="GO" id="GO:0046933">
    <property type="term" value="F:proton-transporting ATP synthase activity, rotational mechanism"/>
    <property type="evidence" value="ECO:0007669"/>
    <property type="project" value="InterPro"/>
</dbReference>
<keyword evidence="4" id="KW-0406">Ion transport</keyword>
<accession>A0A3B0ZLH4</accession>
<evidence type="ECO:0000256" key="4">
    <source>
        <dbReference type="ARBA" id="ARBA00023065"/>
    </source>
</evidence>
<reference evidence="7" key="1">
    <citation type="submission" date="2018-06" db="EMBL/GenBank/DDBJ databases">
        <authorList>
            <person name="Zhirakovskaya E."/>
        </authorList>
    </citation>
    <scope>NUCLEOTIDE SEQUENCE</scope>
</reference>
<evidence type="ECO:0000313" key="7">
    <source>
        <dbReference type="EMBL" id="VAW87069.1"/>
    </source>
</evidence>
<dbReference type="InterPro" id="IPR020781">
    <property type="entry name" value="ATPase_OSCP/d_CS"/>
</dbReference>
<dbReference type="PRINTS" id="PR00125">
    <property type="entry name" value="ATPASEDELTA"/>
</dbReference>
<dbReference type="GO" id="GO:0016787">
    <property type="term" value="F:hydrolase activity"/>
    <property type="evidence" value="ECO:0007669"/>
    <property type="project" value="UniProtKB-KW"/>
</dbReference>
<dbReference type="NCBIfam" id="NF004402">
    <property type="entry name" value="PRK05758.2-2"/>
    <property type="match status" value="1"/>
</dbReference>